<keyword evidence="2" id="KW-1185">Reference proteome</keyword>
<comment type="caution">
    <text evidence="1">The sequence shown here is derived from an EMBL/GenBank/DDBJ whole genome shotgun (WGS) entry which is preliminary data.</text>
</comment>
<reference evidence="1 2" key="2">
    <citation type="journal article" date="2022" name="Mol. Ecol. Resour.">
        <title>The genomes of chicory, endive, great burdock and yacon provide insights into Asteraceae paleo-polyploidization history and plant inulin production.</title>
        <authorList>
            <person name="Fan W."/>
            <person name="Wang S."/>
            <person name="Wang H."/>
            <person name="Wang A."/>
            <person name="Jiang F."/>
            <person name="Liu H."/>
            <person name="Zhao H."/>
            <person name="Xu D."/>
            <person name="Zhang Y."/>
        </authorList>
    </citation>
    <scope>NUCLEOTIDE SEQUENCE [LARGE SCALE GENOMIC DNA]</scope>
    <source>
        <strain evidence="2">cv. Yunnan</strain>
        <tissue evidence="1">Leaves</tissue>
    </source>
</reference>
<protein>
    <submittedName>
        <fullName evidence="1">Uncharacterized protein</fullName>
    </submittedName>
</protein>
<evidence type="ECO:0000313" key="1">
    <source>
        <dbReference type="EMBL" id="KAI3714426.1"/>
    </source>
</evidence>
<name>A0ACB9AWV6_9ASTR</name>
<gene>
    <name evidence="1" type="ORF">L1987_73028</name>
</gene>
<sequence length="224" mass="24952">MHLSVDRKRKEKKISMHYYETGESWGRYLQLPVATSTSSSTVIERLAGENAVVIFSVSSCCMCHAIKRLFCGMGVNPTVYELDQQPLGKEMEKALMRLLDQQPPVVFVGGKLVGAMDTVMASHISGTLVPLLKEADCKIFVRTQGIHGVDAEIGLFRFDRELIRSSCESRHVACRRCALYQASSAGVASLAQLIPSTEASELNLVRSSCEWRKSCCDRHRSRQH</sequence>
<proteinExistence type="predicted"/>
<dbReference type="Proteomes" id="UP001056120">
    <property type="component" value="Linkage Group LG24"/>
</dbReference>
<accession>A0ACB9AWV6</accession>
<dbReference type="EMBL" id="CM042041">
    <property type="protein sequence ID" value="KAI3714426.1"/>
    <property type="molecule type" value="Genomic_DNA"/>
</dbReference>
<reference evidence="2" key="1">
    <citation type="journal article" date="2022" name="Mol. Ecol. Resour.">
        <title>The genomes of chicory, endive, great burdock and yacon provide insights into Asteraceae palaeo-polyploidization history and plant inulin production.</title>
        <authorList>
            <person name="Fan W."/>
            <person name="Wang S."/>
            <person name="Wang H."/>
            <person name="Wang A."/>
            <person name="Jiang F."/>
            <person name="Liu H."/>
            <person name="Zhao H."/>
            <person name="Xu D."/>
            <person name="Zhang Y."/>
        </authorList>
    </citation>
    <scope>NUCLEOTIDE SEQUENCE [LARGE SCALE GENOMIC DNA]</scope>
    <source>
        <strain evidence="2">cv. Yunnan</strain>
    </source>
</reference>
<organism evidence="1 2">
    <name type="scientific">Smallanthus sonchifolius</name>
    <dbReference type="NCBI Taxonomy" id="185202"/>
    <lineage>
        <taxon>Eukaryota</taxon>
        <taxon>Viridiplantae</taxon>
        <taxon>Streptophyta</taxon>
        <taxon>Embryophyta</taxon>
        <taxon>Tracheophyta</taxon>
        <taxon>Spermatophyta</taxon>
        <taxon>Magnoliopsida</taxon>
        <taxon>eudicotyledons</taxon>
        <taxon>Gunneridae</taxon>
        <taxon>Pentapetalae</taxon>
        <taxon>asterids</taxon>
        <taxon>campanulids</taxon>
        <taxon>Asterales</taxon>
        <taxon>Asteraceae</taxon>
        <taxon>Asteroideae</taxon>
        <taxon>Heliantheae alliance</taxon>
        <taxon>Millerieae</taxon>
        <taxon>Smallanthus</taxon>
    </lineage>
</organism>
<evidence type="ECO:0000313" key="2">
    <source>
        <dbReference type="Proteomes" id="UP001056120"/>
    </source>
</evidence>